<sequence length="192" mass="22392">MKTVDAFLKGYKPAFLEVPNHKYTTEKLDTLLAKYPYVDDKAYDLLDGKAFYLFFQDEALRTRFRADMERTGFTKGEIDRVLGITLGFPPKSVDFYVRMMTEKRNGNIEAYQRMKKQKVGMGYCGCYFGSGVADFLENALWLLEQYPFQEAKDEGMFVRIGLEDRLRVPVNSYRQLTEFHQYILQKSSAMPV</sequence>
<gene>
    <name evidence="1" type="ORF">H1164_15175</name>
</gene>
<reference evidence="1 2" key="1">
    <citation type="submission" date="2020-07" db="EMBL/GenBank/DDBJ databases">
        <authorList>
            <person name="Feng H."/>
        </authorList>
    </citation>
    <scope>NUCLEOTIDE SEQUENCE [LARGE SCALE GENOMIC DNA]</scope>
    <source>
        <strain evidence="2">s-11</strain>
    </source>
</reference>
<evidence type="ECO:0000313" key="2">
    <source>
        <dbReference type="Proteomes" id="UP000530514"/>
    </source>
</evidence>
<dbReference type="Proteomes" id="UP000530514">
    <property type="component" value="Unassembled WGS sequence"/>
</dbReference>
<evidence type="ECO:0000313" key="1">
    <source>
        <dbReference type="EMBL" id="MBA4544202.1"/>
    </source>
</evidence>
<protein>
    <submittedName>
        <fullName evidence="1">Uncharacterized protein</fullName>
    </submittedName>
</protein>
<keyword evidence="2" id="KW-1185">Reference proteome</keyword>
<dbReference type="RefSeq" id="WP_033101606.1">
    <property type="nucleotide sequence ID" value="NZ_JACEIP010000031.1"/>
</dbReference>
<name>A0A7W1XCM2_9BACL</name>
<organism evidence="1 2">
    <name type="scientific">Thermoactinomyces daqus</name>
    <dbReference type="NCBI Taxonomy" id="1329516"/>
    <lineage>
        <taxon>Bacteria</taxon>
        <taxon>Bacillati</taxon>
        <taxon>Bacillota</taxon>
        <taxon>Bacilli</taxon>
        <taxon>Bacillales</taxon>
        <taxon>Thermoactinomycetaceae</taxon>
        <taxon>Thermoactinomyces</taxon>
    </lineage>
</organism>
<dbReference type="OrthoDB" id="2989538at2"/>
<accession>A0A7W1XCM2</accession>
<comment type="caution">
    <text evidence="1">The sequence shown here is derived from an EMBL/GenBank/DDBJ whole genome shotgun (WGS) entry which is preliminary data.</text>
</comment>
<dbReference type="EMBL" id="JACEIP010000031">
    <property type="protein sequence ID" value="MBA4544202.1"/>
    <property type="molecule type" value="Genomic_DNA"/>
</dbReference>
<dbReference type="AlphaFoldDB" id="A0A7W1XCM2"/>
<proteinExistence type="predicted"/>